<sequence length="431" mass="49483">MISTNTPAIGGCIKVLKCVEGQYNKALIMTLDNGLGAEYILEEKARGVPLGNLWYDWAMESRRDLIDQLVDFESKVKSIWFRKHGCLYFKKDIAMKRVPFREPEPLRETFSEATEDINAVLLDDFVIGPVTEAVLWEGEKQSMELDRGPWNSPESYFAALTINEMRWMQLHAKPRVNLYRSLDTPEYPDDYISLLKKFLQLVSLMSPDPSQTSLSHPDLHLDNIFVDPGTKKITCVIGWQAASISEPFLQQHIPRMLLPIGGSNSRSPVTPEDSNGTTDLLNYYQNLSRRKNNRWWAATGVSNHSVLIDTLRCMLGTWNKRDLFSFRHALIGIIARWQHIQQTSTPCPIDFTPSELQLHSDEMELLEGLSQVLHGLQNNNLISLGGMVLREDFEQTSAINQRVKKMFIDLVESQEQKELCSRIWPYQDREH</sequence>
<gene>
    <name evidence="2" type="ORF">UREG_00944</name>
</gene>
<dbReference type="OMA" id="CHAKPRM"/>
<dbReference type="VEuPathDB" id="FungiDB:UREG_00944"/>
<dbReference type="AlphaFoldDB" id="C4JF42"/>
<accession>C4JF42</accession>
<protein>
    <recommendedName>
        <fullName evidence="1">Aminoglycoside phosphotransferase domain-containing protein</fullName>
    </recommendedName>
</protein>
<dbReference type="Gene3D" id="3.90.1200.10">
    <property type="match status" value="1"/>
</dbReference>
<dbReference type="SUPFAM" id="SSF56112">
    <property type="entry name" value="Protein kinase-like (PK-like)"/>
    <property type="match status" value="1"/>
</dbReference>
<dbReference type="InterPro" id="IPR011009">
    <property type="entry name" value="Kinase-like_dom_sf"/>
</dbReference>
<dbReference type="KEGG" id="ure:UREG_00944"/>
<dbReference type="InterPro" id="IPR002575">
    <property type="entry name" value="Aminoglycoside_PTrfase"/>
</dbReference>
<dbReference type="PANTHER" id="PTHR36091">
    <property type="entry name" value="ALTERED INHERITANCE OF MITOCHONDRIA PROTEIN 9, MITOCHONDRIAL"/>
    <property type="match status" value="1"/>
</dbReference>
<dbReference type="GO" id="GO:0005739">
    <property type="term" value="C:mitochondrion"/>
    <property type="evidence" value="ECO:0007669"/>
    <property type="project" value="TreeGrafter"/>
</dbReference>
<dbReference type="OrthoDB" id="4200494at2759"/>
<dbReference type="Proteomes" id="UP000002058">
    <property type="component" value="Unassembled WGS sequence"/>
</dbReference>
<proteinExistence type="predicted"/>
<dbReference type="InParanoid" id="C4JF42"/>
<evidence type="ECO:0000313" key="3">
    <source>
        <dbReference type="Proteomes" id="UP000002058"/>
    </source>
</evidence>
<organism evidence="2 3">
    <name type="scientific">Uncinocarpus reesii (strain UAMH 1704)</name>
    <dbReference type="NCBI Taxonomy" id="336963"/>
    <lineage>
        <taxon>Eukaryota</taxon>
        <taxon>Fungi</taxon>
        <taxon>Dikarya</taxon>
        <taxon>Ascomycota</taxon>
        <taxon>Pezizomycotina</taxon>
        <taxon>Eurotiomycetes</taxon>
        <taxon>Eurotiomycetidae</taxon>
        <taxon>Onygenales</taxon>
        <taxon>Onygenaceae</taxon>
        <taxon>Uncinocarpus</taxon>
    </lineage>
</organism>
<dbReference type="Pfam" id="PF01636">
    <property type="entry name" value="APH"/>
    <property type="match status" value="1"/>
</dbReference>
<dbReference type="GeneID" id="8441763"/>
<dbReference type="EMBL" id="CH476615">
    <property type="protein sequence ID" value="EEP76095.1"/>
    <property type="molecule type" value="Genomic_DNA"/>
</dbReference>
<dbReference type="RefSeq" id="XP_002541428.1">
    <property type="nucleotide sequence ID" value="XM_002541382.1"/>
</dbReference>
<keyword evidence="3" id="KW-1185">Reference proteome</keyword>
<dbReference type="HOGENOM" id="CLU_019189_13_1_1"/>
<feature type="domain" description="Aminoglycoside phosphotransferase" evidence="1">
    <location>
        <begin position="167"/>
        <end position="247"/>
    </location>
</feature>
<dbReference type="PANTHER" id="PTHR36091:SF2">
    <property type="entry name" value="AMINOGLYCOSIDE PHOSPHOTRANSFERASE DOMAIN-CONTAINING PROTEIN"/>
    <property type="match status" value="1"/>
</dbReference>
<evidence type="ECO:0000259" key="1">
    <source>
        <dbReference type="Pfam" id="PF01636"/>
    </source>
</evidence>
<dbReference type="eggNOG" id="ENOG502RM85">
    <property type="taxonomic scope" value="Eukaryota"/>
</dbReference>
<reference evidence="3" key="1">
    <citation type="journal article" date="2009" name="Genome Res.">
        <title>Comparative genomic analyses of the human fungal pathogens Coccidioides and their relatives.</title>
        <authorList>
            <person name="Sharpton T.J."/>
            <person name="Stajich J.E."/>
            <person name="Rounsley S.D."/>
            <person name="Gardner M.J."/>
            <person name="Wortman J.R."/>
            <person name="Jordar V.S."/>
            <person name="Maiti R."/>
            <person name="Kodira C.D."/>
            <person name="Neafsey D.E."/>
            <person name="Zeng Q."/>
            <person name="Hung C.-Y."/>
            <person name="McMahan C."/>
            <person name="Muszewska A."/>
            <person name="Grynberg M."/>
            <person name="Mandel M.A."/>
            <person name="Kellner E.M."/>
            <person name="Barker B.M."/>
            <person name="Galgiani J.N."/>
            <person name="Orbach M.J."/>
            <person name="Kirkland T.N."/>
            <person name="Cole G.T."/>
            <person name="Henn M.R."/>
            <person name="Birren B.W."/>
            <person name="Taylor J.W."/>
        </authorList>
    </citation>
    <scope>NUCLEOTIDE SEQUENCE [LARGE SCALE GENOMIC DNA]</scope>
    <source>
        <strain evidence="3">UAMH 1704</strain>
    </source>
</reference>
<evidence type="ECO:0000313" key="2">
    <source>
        <dbReference type="EMBL" id="EEP76095.1"/>
    </source>
</evidence>
<name>C4JF42_UNCRE</name>
<dbReference type="InterPro" id="IPR051035">
    <property type="entry name" value="Mito_inheritance_9"/>
</dbReference>